<dbReference type="PANTHER" id="PTHR36180">
    <property type="entry name" value="DNA-BINDING PROTEIN-RELATED-RELATED"/>
    <property type="match status" value="1"/>
</dbReference>
<dbReference type="KEGG" id="ppj:RK21_00439"/>
<organism evidence="1 2">
    <name type="scientific">Pseudomonas plecoglossicida</name>
    <dbReference type="NCBI Taxonomy" id="70775"/>
    <lineage>
        <taxon>Bacteria</taxon>
        <taxon>Pseudomonadati</taxon>
        <taxon>Pseudomonadota</taxon>
        <taxon>Gammaproteobacteria</taxon>
        <taxon>Pseudomonadales</taxon>
        <taxon>Pseudomonadaceae</taxon>
        <taxon>Pseudomonas</taxon>
    </lineage>
</organism>
<dbReference type="SMART" id="SM01040">
    <property type="entry name" value="Bro-N"/>
    <property type="match status" value="1"/>
</dbReference>
<sequence length="178" mass="21094">MNSFNTPTLFTRRNRPLHTLWLESQAWFCAHELGRLSGHFYDEHCMRKLDPDQYRSVQLLRYGKYQETTMVSESGAYTLLAHHHVPENRHLRWWLTHEVVAVLRDRQADGMEDVPRLEQMCWPGGRSATLLYWQSEPWVRMRDMPVVLAGEVDQLGPVEKRKLSWRECAQRALRLHGV</sequence>
<dbReference type="PANTHER" id="PTHR36180:SF2">
    <property type="entry name" value="BRO FAMILY PROTEIN"/>
    <property type="match status" value="1"/>
</dbReference>
<evidence type="ECO:0000313" key="2">
    <source>
        <dbReference type="Proteomes" id="UP000218102"/>
    </source>
</evidence>
<accession>A0A0B5KCU0</accession>
<dbReference type="AlphaFoldDB" id="A0A0B5KCU0"/>
<evidence type="ECO:0000313" key="1">
    <source>
        <dbReference type="EMBL" id="PBJ93178.1"/>
    </source>
</evidence>
<dbReference type="PROSITE" id="PS51750">
    <property type="entry name" value="BRO_N"/>
    <property type="match status" value="1"/>
</dbReference>
<dbReference type="InterPro" id="IPR003497">
    <property type="entry name" value="BRO_N_domain"/>
</dbReference>
<dbReference type="Proteomes" id="UP000218102">
    <property type="component" value="Unassembled WGS sequence"/>
</dbReference>
<reference evidence="1 2" key="1">
    <citation type="submission" date="2017-09" db="EMBL/GenBank/DDBJ databases">
        <authorList>
            <person name="Ehlers B."/>
            <person name="Leendertz F.H."/>
        </authorList>
    </citation>
    <scope>NUCLEOTIDE SEQUENCE [LARGE SCALE GENOMIC DNA]</scope>
    <source>
        <strain evidence="1 2">DJ-1</strain>
    </source>
</reference>
<proteinExistence type="predicted"/>
<name>A0A0B5KCU0_PSEDL</name>
<dbReference type="EMBL" id="NTME01000032">
    <property type="protein sequence ID" value="PBJ93178.1"/>
    <property type="molecule type" value="Genomic_DNA"/>
</dbReference>
<protein>
    <submittedName>
        <fullName evidence="1">Phage antirepressor protein</fullName>
    </submittedName>
</protein>
<dbReference type="Pfam" id="PF02498">
    <property type="entry name" value="Bro-N"/>
    <property type="match status" value="1"/>
</dbReference>
<dbReference type="RefSeq" id="WP_041505643.1">
    <property type="nucleotide sequence ID" value="NZ_CP010359.1"/>
</dbReference>
<gene>
    <name evidence="1" type="ORF">CMV24_22875</name>
</gene>
<comment type="caution">
    <text evidence="1">The sequence shown here is derived from an EMBL/GenBank/DDBJ whole genome shotgun (WGS) entry which is preliminary data.</text>
</comment>